<gene>
    <name evidence="1" type="ORF">ENI34_08100</name>
</gene>
<dbReference type="EMBL" id="DRIG01000086">
    <property type="protein sequence ID" value="HEC79084.1"/>
    <property type="molecule type" value="Genomic_DNA"/>
</dbReference>
<dbReference type="InterPro" id="IPR015946">
    <property type="entry name" value="KH_dom-like_a/b"/>
</dbReference>
<dbReference type="PANTHER" id="PTHR34352">
    <property type="entry name" value="PROTEIN YHFA"/>
    <property type="match status" value="1"/>
</dbReference>
<dbReference type="SUPFAM" id="SSF82784">
    <property type="entry name" value="OsmC-like"/>
    <property type="match status" value="1"/>
</dbReference>
<dbReference type="AlphaFoldDB" id="A0A9C9EN96"/>
<dbReference type="Proteomes" id="UP000885826">
    <property type="component" value="Unassembled WGS sequence"/>
</dbReference>
<dbReference type="PANTHER" id="PTHR34352:SF1">
    <property type="entry name" value="PROTEIN YHFA"/>
    <property type="match status" value="1"/>
</dbReference>
<dbReference type="Gene3D" id="3.30.300.20">
    <property type="match status" value="1"/>
</dbReference>
<dbReference type="InterPro" id="IPR036102">
    <property type="entry name" value="OsmC/Ohrsf"/>
</dbReference>
<proteinExistence type="predicted"/>
<evidence type="ECO:0000313" key="2">
    <source>
        <dbReference type="Proteomes" id="UP000885826"/>
    </source>
</evidence>
<organism evidence="1 2">
    <name type="scientific">candidate division WOR-3 bacterium</name>
    <dbReference type="NCBI Taxonomy" id="2052148"/>
    <lineage>
        <taxon>Bacteria</taxon>
        <taxon>Bacteria division WOR-3</taxon>
    </lineage>
</organism>
<evidence type="ECO:0000313" key="1">
    <source>
        <dbReference type="EMBL" id="HEC79084.1"/>
    </source>
</evidence>
<name>A0A9C9EN96_UNCW3</name>
<dbReference type="InterPro" id="IPR003718">
    <property type="entry name" value="OsmC/Ohr_fam"/>
</dbReference>
<dbReference type="Pfam" id="PF02566">
    <property type="entry name" value="OsmC"/>
    <property type="match status" value="1"/>
</dbReference>
<accession>A0A9C9EN96</accession>
<protein>
    <submittedName>
        <fullName evidence="1">OsmC family peroxiredoxin</fullName>
    </submittedName>
</protein>
<comment type="caution">
    <text evidence="1">The sequence shown here is derived from an EMBL/GenBank/DDBJ whole genome shotgun (WGS) entry which is preliminary data.</text>
</comment>
<reference evidence="1" key="1">
    <citation type="journal article" date="2020" name="mSystems">
        <title>Genome- and Community-Level Interaction Insights into Carbon Utilization and Element Cycling Functions of Hydrothermarchaeota in Hydrothermal Sediment.</title>
        <authorList>
            <person name="Zhou Z."/>
            <person name="Liu Y."/>
            <person name="Xu W."/>
            <person name="Pan J."/>
            <person name="Luo Z.H."/>
            <person name="Li M."/>
        </authorList>
    </citation>
    <scope>NUCLEOTIDE SEQUENCE</scope>
    <source>
        <strain evidence="1">HyVt-388</strain>
    </source>
</reference>
<sequence>MIRLHWNKGLQFTAEDDYGHKLIVDTAVKIGGYDQGFRPMDLLLVAQAGCMAMDIVAILQKKGGKIKSFEVTIEGRRAEKHPKRYEKIKLKFECKGDYRREDLLRSFELSKDKYCGVFATLHNAPEFEFII</sequence>